<dbReference type="AlphaFoldDB" id="A0A1I5C4L8"/>
<sequence>MSASMIFADFSAAGGHAPDQHFHAESLDVEGLLALLAYEKAHGNRVAIMQALTERLAAVRSGVEPTGPLGAHLPPTFVA</sequence>
<dbReference type="EMBL" id="FOVM01000006">
    <property type="protein sequence ID" value="SFN81945.1"/>
    <property type="molecule type" value="Genomic_DNA"/>
</dbReference>
<name>A0A1I5C4L8_9MICO</name>
<protein>
    <recommendedName>
        <fullName evidence="1">DUF8129 domain-containing protein</fullName>
    </recommendedName>
</protein>
<feature type="domain" description="DUF8129" evidence="1">
    <location>
        <begin position="26"/>
        <end position="61"/>
    </location>
</feature>
<organism evidence="2 3">
    <name type="scientific">Mycetocola miduiensis</name>
    <dbReference type="NCBI Taxonomy" id="995034"/>
    <lineage>
        <taxon>Bacteria</taxon>
        <taxon>Bacillati</taxon>
        <taxon>Actinomycetota</taxon>
        <taxon>Actinomycetes</taxon>
        <taxon>Micrococcales</taxon>
        <taxon>Microbacteriaceae</taxon>
        <taxon>Mycetocola</taxon>
    </lineage>
</organism>
<accession>A0A1I5C4L8</accession>
<dbReference type="RefSeq" id="WP_090711381.1">
    <property type="nucleotide sequence ID" value="NZ_FOVM01000006.1"/>
</dbReference>
<dbReference type="Pfam" id="PF26450">
    <property type="entry name" value="DUF8129"/>
    <property type="match status" value="1"/>
</dbReference>
<evidence type="ECO:0000313" key="3">
    <source>
        <dbReference type="Proteomes" id="UP000198867"/>
    </source>
</evidence>
<reference evidence="3" key="1">
    <citation type="submission" date="2016-10" db="EMBL/GenBank/DDBJ databases">
        <authorList>
            <person name="Varghese N."/>
            <person name="Submissions S."/>
        </authorList>
    </citation>
    <scope>NUCLEOTIDE SEQUENCE [LARGE SCALE GENOMIC DNA]</scope>
    <source>
        <strain evidence="3">CGMCC 1.11101</strain>
    </source>
</reference>
<dbReference type="InterPro" id="IPR058442">
    <property type="entry name" value="DUF8129"/>
</dbReference>
<proteinExistence type="predicted"/>
<dbReference type="STRING" id="995034.SAMN05216219_2207"/>
<dbReference type="OrthoDB" id="5187212at2"/>
<evidence type="ECO:0000313" key="2">
    <source>
        <dbReference type="EMBL" id="SFN81945.1"/>
    </source>
</evidence>
<dbReference type="Proteomes" id="UP000198867">
    <property type="component" value="Unassembled WGS sequence"/>
</dbReference>
<keyword evidence="3" id="KW-1185">Reference proteome</keyword>
<gene>
    <name evidence="2" type="ORF">SAMN05216219_2207</name>
</gene>
<evidence type="ECO:0000259" key="1">
    <source>
        <dbReference type="Pfam" id="PF26450"/>
    </source>
</evidence>